<proteinExistence type="predicted"/>
<organism evidence="3 4">
    <name type="scientific">Pholiota conissans</name>
    <dbReference type="NCBI Taxonomy" id="109636"/>
    <lineage>
        <taxon>Eukaryota</taxon>
        <taxon>Fungi</taxon>
        <taxon>Dikarya</taxon>
        <taxon>Basidiomycota</taxon>
        <taxon>Agaricomycotina</taxon>
        <taxon>Agaricomycetes</taxon>
        <taxon>Agaricomycetidae</taxon>
        <taxon>Agaricales</taxon>
        <taxon>Agaricineae</taxon>
        <taxon>Strophariaceae</taxon>
        <taxon>Pholiota</taxon>
    </lineage>
</organism>
<feature type="transmembrane region" description="Helical" evidence="2">
    <location>
        <begin position="20"/>
        <end position="41"/>
    </location>
</feature>
<keyword evidence="2" id="KW-1133">Transmembrane helix</keyword>
<feature type="transmembrane region" description="Helical" evidence="2">
    <location>
        <begin position="166"/>
        <end position="189"/>
    </location>
</feature>
<evidence type="ECO:0000256" key="1">
    <source>
        <dbReference type="SAM" id="MobiDB-lite"/>
    </source>
</evidence>
<feature type="compositionally biased region" description="Basic and acidic residues" evidence="1">
    <location>
        <begin position="316"/>
        <end position="329"/>
    </location>
</feature>
<protein>
    <submittedName>
        <fullName evidence="3">Uncharacterized protein</fullName>
    </submittedName>
</protein>
<feature type="transmembrane region" description="Helical" evidence="2">
    <location>
        <begin position="98"/>
        <end position="118"/>
    </location>
</feature>
<feature type="transmembrane region" description="Helical" evidence="2">
    <location>
        <begin position="215"/>
        <end position="238"/>
    </location>
</feature>
<evidence type="ECO:0000256" key="2">
    <source>
        <dbReference type="SAM" id="Phobius"/>
    </source>
</evidence>
<accession>A0A9P6D7Y4</accession>
<sequence length="339" mass="38381">MSVFVHKGMQIDVAFTLAAFVQTLIHGIYTYLFIVAMPVLWKHTRASELRQRWIFPIATILMYILSSLHVALGYYRILRAYVLPGATGSTLFFNFKDWSTFANSLIICLQFRLGDILVIYRCYCIWGKNLIVIIIPLLLLAASFGINIFVLVWFVNPLKYSRHSKITTVTMMYPLSLAQNVITTGLITLKIWNQHRASTVHGAVDRSSRLTLIKIVRIIIESAMIYTGQMFILVVLFFCHNTFQYVVQRAIMPSLGIVFVLIALRVQSAKQQAADVETSICFLPSRWFSDAGTSSEPSQNNRGSTSLMFNVSKDLKSGDHDAIPLKQRDVLPTYPPSTP</sequence>
<feature type="region of interest" description="Disordered" evidence="1">
    <location>
        <begin position="316"/>
        <end position="339"/>
    </location>
</feature>
<feature type="transmembrane region" description="Helical" evidence="2">
    <location>
        <begin position="53"/>
        <end position="78"/>
    </location>
</feature>
<keyword evidence="4" id="KW-1185">Reference proteome</keyword>
<keyword evidence="2" id="KW-0812">Transmembrane</keyword>
<feature type="transmembrane region" description="Helical" evidence="2">
    <location>
        <begin position="130"/>
        <end position="154"/>
    </location>
</feature>
<evidence type="ECO:0000313" key="3">
    <source>
        <dbReference type="EMBL" id="KAF9486220.1"/>
    </source>
</evidence>
<comment type="caution">
    <text evidence="3">The sequence shown here is derived from an EMBL/GenBank/DDBJ whole genome shotgun (WGS) entry which is preliminary data.</text>
</comment>
<keyword evidence="2" id="KW-0472">Membrane</keyword>
<evidence type="ECO:0000313" key="4">
    <source>
        <dbReference type="Proteomes" id="UP000807469"/>
    </source>
</evidence>
<feature type="transmembrane region" description="Helical" evidence="2">
    <location>
        <begin position="250"/>
        <end position="266"/>
    </location>
</feature>
<dbReference type="OrthoDB" id="3346544at2759"/>
<reference evidence="3" key="1">
    <citation type="submission" date="2020-11" db="EMBL/GenBank/DDBJ databases">
        <authorList>
            <consortium name="DOE Joint Genome Institute"/>
            <person name="Ahrendt S."/>
            <person name="Riley R."/>
            <person name="Andreopoulos W."/>
            <person name="Labutti K."/>
            <person name="Pangilinan J."/>
            <person name="Ruiz-Duenas F.J."/>
            <person name="Barrasa J.M."/>
            <person name="Sanchez-Garcia M."/>
            <person name="Camarero S."/>
            <person name="Miyauchi S."/>
            <person name="Serrano A."/>
            <person name="Linde D."/>
            <person name="Babiker R."/>
            <person name="Drula E."/>
            <person name="Ayuso-Fernandez I."/>
            <person name="Pacheco R."/>
            <person name="Padilla G."/>
            <person name="Ferreira P."/>
            <person name="Barriuso J."/>
            <person name="Kellner H."/>
            <person name="Castanera R."/>
            <person name="Alfaro M."/>
            <person name="Ramirez L."/>
            <person name="Pisabarro A.G."/>
            <person name="Kuo A."/>
            <person name="Tritt A."/>
            <person name="Lipzen A."/>
            <person name="He G."/>
            <person name="Yan M."/>
            <person name="Ng V."/>
            <person name="Cullen D."/>
            <person name="Martin F."/>
            <person name="Rosso M.-N."/>
            <person name="Henrissat B."/>
            <person name="Hibbett D."/>
            <person name="Martinez A.T."/>
            <person name="Grigoriev I.V."/>
        </authorList>
    </citation>
    <scope>NUCLEOTIDE SEQUENCE</scope>
    <source>
        <strain evidence="3">CIRM-BRFM 674</strain>
    </source>
</reference>
<gene>
    <name evidence="3" type="ORF">BDN70DRAFT_870308</name>
</gene>
<name>A0A9P6D7Y4_9AGAR</name>
<dbReference type="EMBL" id="MU155131">
    <property type="protein sequence ID" value="KAF9486220.1"/>
    <property type="molecule type" value="Genomic_DNA"/>
</dbReference>
<dbReference type="Proteomes" id="UP000807469">
    <property type="component" value="Unassembled WGS sequence"/>
</dbReference>
<dbReference type="AlphaFoldDB" id="A0A9P6D7Y4"/>